<organism evidence="2">
    <name type="scientific">hydrothermal vent metagenome</name>
    <dbReference type="NCBI Taxonomy" id="652676"/>
    <lineage>
        <taxon>unclassified sequences</taxon>
        <taxon>metagenomes</taxon>
        <taxon>ecological metagenomes</taxon>
    </lineage>
</organism>
<gene>
    <name evidence="2" type="ORF">MNBD_PLANCTO03-1981</name>
</gene>
<sequence length="223" mass="24818">YRRPMLSGLPGVESGGAFISDKPRGYRDPGEIDQGKITIEREDGSKILLARSGRHLMAHIYQTLQDDERDLFTEQVLCEATRAEYRERGLDPGDAFDYLKTHEAEIVALFARMPMGEYTPGVFMRQVGGGVYRLALSHKASEGLTWRGFDMVWEGGHMETVGAPDHTPELITVPTLEEAVVETGSVSAAAALITQAKARQPEQRFVPSGWKLRWFVPGPPMEE</sequence>
<accession>A0A3B1DSH2</accession>
<evidence type="ECO:0000256" key="1">
    <source>
        <dbReference type="SAM" id="MobiDB-lite"/>
    </source>
</evidence>
<feature type="region of interest" description="Disordered" evidence="1">
    <location>
        <begin position="1"/>
        <end position="25"/>
    </location>
</feature>
<dbReference type="EMBL" id="UOGK01000600">
    <property type="protein sequence ID" value="VAX41851.1"/>
    <property type="molecule type" value="Genomic_DNA"/>
</dbReference>
<name>A0A3B1DSH2_9ZZZZ</name>
<evidence type="ECO:0000313" key="2">
    <source>
        <dbReference type="EMBL" id="VAX41851.1"/>
    </source>
</evidence>
<proteinExistence type="predicted"/>
<feature type="non-terminal residue" evidence="2">
    <location>
        <position position="1"/>
    </location>
</feature>
<protein>
    <submittedName>
        <fullName evidence="2">Uncharacterized protein</fullName>
    </submittedName>
</protein>
<dbReference type="AlphaFoldDB" id="A0A3B1DSH2"/>
<reference evidence="2" key="1">
    <citation type="submission" date="2018-06" db="EMBL/GenBank/DDBJ databases">
        <authorList>
            <person name="Zhirakovskaya E."/>
        </authorList>
    </citation>
    <scope>NUCLEOTIDE SEQUENCE</scope>
</reference>